<evidence type="ECO:0000313" key="5">
    <source>
        <dbReference type="WBParaSite" id="nRc.2.0.1.t22139-RA"/>
    </source>
</evidence>
<proteinExistence type="predicted"/>
<dbReference type="Gene3D" id="6.10.140.110">
    <property type="match status" value="1"/>
</dbReference>
<name>A0A915J8U7_ROMCU</name>
<dbReference type="PANTHER" id="PTHR10872:SF2">
    <property type="entry name" value="LNK, ISOFORM D"/>
    <property type="match status" value="1"/>
</dbReference>
<organism evidence="4 5">
    <name type="scientific">Romanomermis culicivorax</name>
    <name type="common">Nematode worm</name>
    <dbReference type="NCBI Taxonomy" id="13658"/>
    <lineage>
        <taxon>Eukaryota</taxon>
        <taxon>Metazoa</taxon>
        <taxon>Ecdysozoa</taxon>
        <taxon>Nematoda</taxon>
        <taxon>Enoplea</taxon>
        <taxon>Dorylaimia</taxon>
        <taxon>Mermithida</taxon>
        <taxon>Mermithoidea</taxon>
        <taxon>Mermithidae</taxon>
        <taxon>Romanomermis</taxon>
    </lineage>
</organism>
<sequence length="432" mass="48131">MEPSPRTMIGVELIQNVYNGHDRRELPQNDTIPISSAAVDSGISLRSADQHARDQQAESSQAGFFVRSTTVPWTQFCDDCAKFAAYDFAQSWFNYLADNVVNLASSPAEFDVDEKLVALKFCRSFVGYFESEARRICRSSRLLNETSAFCSATVNTIVTSRHDRVAIGNAFVNRLAMCHQFVNGDINENDDNNNRTISLLVSDTESDVVSFANGGADFVDDNRLHLNNDDPSSSLRRRNDPAASSTTNVSSSVVSNRKGFSRRRNFFQKLSLKNVKRTFFRHRSSEHDIVDINHRSSAENGDQTSISDNNTNNVRVRSTTTTTTIVRRNPSGGNGNAPSSTKSSRKTVVEVVKDGTVNFVSGKDLDGKKWEKGRLCLIKTAGGYLLEFYSPPKFWLFGNFNSFHSYPAFVELFNLKGSLLRVVPAFKMAKKA</sequence>
<evidence type="ECO:0000259" key="3">
    <source>
        <dbReference type="Pfam" id="PF08916"/>
    </source>
</evidence>
<dbReference type="WBParaSite" id="nRc.2.0.1.t22139-RA">
    <property type="protein sequence ID" value="nRc.2.0.1.t22139-RA"/>
    <property type="gene ID" value="nRc.2.0.1.g22139"/>
</dbReference>
<dbReference type="Pfam" id="PF08916">
    <property type="entry name" value="Phe_ZIP"/>
    <property type="match status" value="1"/>
</dbReference>
<dbReference type="GO" id="GO:0005886">
    <property type="term" value="C:plasma membrane"/>
    <property type="evidence" value="ECO:0007669"/>
    <property type="project" value="TreeGrafter"/>
</dbReference>
<dbReference type="AlphaFoldDB" id="A0A915J8U7"/>
<evidence type="ECO:0000256" key="2">
    <source>
        <dbReference type="SAM" id="MobiDB-lite"/>
    </source>
</evidence>
<evidence type="ECO:0000313" key="4">
    <source>
        <dbReference type="Proteomes" id="UP000887565"/>
    </source>
</evidence>
<feature type="region of interest" description="Disordered" evidence="2">
    <location>
        <begin position="325"/>
        <end position="346"/>
    </location>
</feature>
<evidence type="ECO:0000256" key="1">
    <source>
        <dbReference type="ARBA" id="ARBA00022553"/>
    </source>
</evidence>
<dbReference type="PANTHER" id="PTHR10872">
    <property type="entry name" value="SH2B ADAPTER PROTEIN"/>
    <property type="match status" value="1"/>
</dbReference>
<accession>A0A915J8U7</accession>
<dbReference type="Gene3D" id="2.30.29.30">
    <property type="entry name" value="Pleckstrin-homology domain (PH domain)/Phosphotyrosine-binding domain (PTB)"/>
    <property type="match status" value="1"/>
</dbReference>
<dbReference type="SUPFAM" id="SSF109805">
    <property type="entry name" value="Phenylalanine zipper"/>
    <property type="match status" value="1"/>
</dbReference>
<dbReference type="InterPro" id="IPR036290">
    <property type="entry name" value="Phe_ZIP_sf"/>
</dbReference>
<dbReference type="GO" id="GO:0005068">
    <property type="term" value="F:transmembrane receptor protein tyrosine kinase adaptor activity"/>
    <property type="evidence" value="ECO:0007669"/>
    <property type="project" value="TreeGrafter"/>
</dbReference>
<feature type="domain" description="Phenylalanine zipper" evidence="3">
    <location>
        <begin position="73"/>
        <end position="133"/>
    </location>
</feature>
<keyword evidence="1" id="KW-0597">Phosphoprotein</keyword>
<keyword evidence="4" id="KW-1185">Reference proteome</keyword>
<protein>
    <submittedName>
        <fullName evidence="5">Phenylalanine zipper domain-containing protein</fullName>
    </submittedName>
</protein>
<feature type="compositionally biased region" description="Low complexity" evidence="2">
    <location>
        <begin position="244"/>
        <end position="256"/>
    </location>
</feature>
<dbReference type="Proteomes" id="UP000887565">
    <property type="component" value="Unplaced"/>
</dbReference>
<dbReference type="SUPFAM" id="SSF50729">
    <property type="entry name" value="PH domain-like"/>
    <property type="match status" value="1"/>
</dbReference>
<dbReference type="InterPro" id="IPR011993">
    <property type="entry name" value="PH-like_dom_sf"/>
</dbReference>
<dbReference type="GO" id="GO:0035556">
    <property type="term" value="P:intracellular signal transduction"/>
    <property type="evidence" value="ECO:0007669"/>
    <property type="project" value="TreeGrafter"/>
</dbReference>
<dbReference type="InterPro" id="IPR015012">
    <property type="entry name" value="Phe_ZIP"/>
</dbReference>
<reference evidence="5" key="1">
    <citation type="submission" date="2022-11" db="UniProtKB">
        <authorList>
            <consortium name="WormBaseParasite"/>
        </authorList>
    </citation>
    <scope>IDENTIFICATION</scope>
</reference>
<feature type="region of interest" description="Disordered" evidence="2">
    <location>
        <begin position="222"/>
        <end position="256"/>
    </location>
</feature>
<dbReference type="InterPro" id="IPR030523">
    <property type="entry name" value="SH2B"/>
</dbReference>